<name>A0ABY0TJ19_9PROT</name>
<gene>
    <name evidence="1" type="ORF">SAMN05216402_2811</name>
</gene>
<accession>A0ABY0TJ19</accession>
<dbReference type="Proteomes" id="UP000183471">
    <property type="component" value="Unassembled WGS sequence"/>
</dbReference>
<evidence type="ECO:0000313" key="2">
    <source>
        <dbReference type="Proteomes" id="UP000183471"/>
    </source>
</evidence>
<dbReference type="EMBL" id="FNKY01000001">
    <property type="protein sequence ID" value="SDQ91653.1"/>
    <property type="molecule type" value="Genomic_DNA"/>
</dbReference>
<keyword evidence="2" id="KW-1185">Reference proteome</keyword>
<reference evidence="1 2" key="1">
    <citation type="submission" date="2016-10" db="EMBL/GenBank/DDBJ databases">
        <authorList>
            <person name="Varghese N."/>
            <person name="Submissions S."/>
        </authorList>
    </citation>
    <scope>NUCLEOTIDE SEQUENCE [LARGE SCALE GENOMIC DNA]</scope>
    <source>
        <strain evidence="1 2">Nl1</strain>
    </source>
</reference>
<organism evidence="1 2">
    <name type="scientific">Nitrosospira multiformis</name>
    <dbReference type="NCBI Taxonomy" id="1231"/>
    <lineage>
        <taxon>Bacteria</taxon>
        <taxon>Pseudomonadati</taxon>
        <taxon>Pseudomonadota</taxon>
        <taxon>Betaproteobacteria</taxon>
        <taxon>Nitrosomonadales</taxon>
        <taxon>Nitrosomonadaceae</taxon>
        <taxon>Nitrosospira</taxon>
    </lineage>
</organism>
<dbReference type="RefSeq" id="WP_143007658.1">
    <property type="nucleotide sequence ID" value="NZ_FNKY01000001.1"/>
</dbReference>
<sequence length="76" mass="8773">MQESASREASGKLARDRWCKFFTKKKWRTLWPRVMRSTPRGYGEALTEETTGQPLSREISKLGMLTLCVKAEDHKA</sequence>
<comment type="caution">
    <text evidence="1">The sequence shown here is derived from an EMBL/GenBank/DDBJ whole genome shotgun (WGS) entry which is preliminary data.</text>
</comment>
<protein>
    <submittedName>
        <fullName evidence="1">Uncharacterized protein</fullName>
    </submittedName>
</protein>
<proteinExistence type="predicted"/>
<evidence type="ECO:0000313" key="1">
    <source>
        <dbReference type="EMBL" id="SDQ91653.1"/>
    </source>
</evidence>